<dbReference type="Pfam" id="PF01022">
    <property type="entry name" value="HTH_5"/>
    <property type="match status" value="1"/>
</dbReference>
<keyword evidence="3" id="KW-0238">DNA-binding</keyword>
<accession>A0A840U943</accession>
<dbReference type="InterPro" id="IPR036390">
    <property type="entry name" value="WH_DNA-bd_sf"/>
</dbReference>
<dbReference type="InterPro" id="IPR036388">
    <property type="entry name" value="WH-like_DNA-bd_sf"/>
</dbReference>
<proteinExistence type="predicted"/>
<sequence length="108" mass="12167">MTVFKAMGDELRLAALLLILDQGKLCVCEVMEAFAAPQPKVSRHLSTLRDAGLLDAERCGQWVYYYLSPRLPAWLSQVLTETANANGELIRTPLARLEAMKDRPERCF</sequence>
<dbReference type="GO" id="GO:0046685">
    <property type="term" value="P:response to arsenic-containing substance"/>
    <property type="evidence" value="ECO:0007669"/>
    <property type="project" value="UniProtKB-KW"/>
</dbReference>
<dbReference type="SUPFAM" id="SSF46785">
    <property type="entry name" value="Winged helix' DNA-binding domain"/>
    <property type="match status" value="1"/>
</dbReference>
<dbReference type="EMBL" id="JACHFE010000001">
    <property type="protein sequence ID" value="MBB5319660.1"/>
    <property type="molecule type" value="Genomic_DNA"/>
</dbReference>
<dbReference type="Gene3D" id="1.10.10.10">
    <property type="entry name" value="Winged helix-like DNA-binding domain superfamily/Winged helix DNA-binding domain"/>
    <property type="match status" value="1"/>
</dbReference>
<dbReference type="AlphaFoldDB" id="A0A840U943"/>
<protein>
    <submittedName>
        <fullName evidence="6">ArsR family transcriptional regulator</fullName>
    </submittedName>
</protein>
<evidence type="ECO:0000256" key="4">
    <source>
        <dbReference type="ARBA" id="ARBA00023163"/>
    </source>
</evidence>
<keyword evidence="7" id="KW-1185">Reference proteome</keyword>
<evidence type="ECO:0000256" key="3">
    <source>
        <dbReference type="ARBA" id="ARBA00023125"/>
    </source>
</evidence>
<reference evidence="6 7" key="1">
    <citation type="submission" date="2020-08" db="EMBL/GenBank/DDBJ databases">
        <title>Genomic Encyclopedia of Type Strains, Phase IV (KMG-IV): sequencing the most valuable type-strain genomes for metagenomic binning, comparative biology and taxonomic classification.</title>
        <authorList>
            <person name="Goeker M."/>
        </authorList>
    </citation>
    <scope>NUCLEOTIDE SEQUENCE [LARGE SCALE GENOMIC DNA]</scope>
    <source>
        <strain evidence="6 7">DSM 22359</strain>
    </source>
</reference>
<dbReference type="GO" id="GO:0003677">
    <property type="term" value="F:DNA binding"/>
    <property type="evidence" value="ECO:0007669"/>
    <property type="project" value="UniProtKB-KW"/>
</dbReference>
<dbReference type="PROSITE" id="PS50987">
    <property type="entry name" value="HTH_ARSR_2"/>
    <property type="match status" value="1"/>
</dbReference>
<organism evidence="6 7">
    <name type="scientific">Marinobacter oulmenensis</name>
    <dbReference type="NCBI Taxonomy" id="643747"/>
    <lineage>
        <taxon>Bacteria</taxon>
        <taxon>Pseudomonadati</taxon>
        <taxon>Pseudomonadota</taxon>
        <taxon>Gammaproteobacteria</taxon>
        <taxon>Pseudomonadales</taxon>
        <taxon>Marinobacteraceae</taxon>
        <taxon>Marinobacter</taxon>
    </lineage>
</organism>
<dbReference type="SMART" id="SM00418">
    <property type="entry name" value="HTH_ARSR"/>
    <property type="match status" value="1"/>
</dbReference>
<dbReference type="InterPro" id="IPR011991">
    <property type="entry name" value="ArsR-like_HTH"/>
</dbReference>
<dbReference type="RefSeq" id="WP_425488674.1">
    <property type="nucleotide sequence ID" value="NZ_JACHFE010000001.1"/>
</dbReference>
<dbReference type="PANTHER" id="PTHR33154">
    <property type="entry name" value="TRANSCRIPTIONAL REGULATOR, ARSR FAMILY"/>
    <property type="match status" value="1"/>
</dbReference>
<keyword evidence="2" id="KW-0805">Transcription regulation</keyword>
<evidence type="ECO:0000313" key="6">
    <source>
        <dbReference type="EMBL" id="MBB5319660.1"/>
    </source>
</evidence>
<dbReference type="NCBIfam" id="NF033788">
    <property type="entry name" value="HTH_metalloreg"/>
    <property type="match status" value="1"/>
</dbReference>
<name>A0A840U943_9GAMM</name>
<dbReference type="InterPro" id="IPR001845">
    <property type="entry name" value="HTH_ArsR_DNA-bd_dom"/>
</dbReference>
<evidence type="ECO:0000259" key="5">
    <source>
        <dbReference type="PROSITE" id="PS50987"/>
    </source>
</evidence>
<keyword evidence="1" id="KW-0059">Arsenical resistance</keyword>
<dbReference type="PANTHER" id="PTHR33154:SF18">
    <property type="entry name" value="ARSENICAL RESISTANCE OPERON REPRESSOR"/>
    <property type="match status" value="1"/>
</dbReference>
<feature type="domain" description="HTH arsR-type" evidence="5">
    <location>
        <begin position="1"/>
        <end position="86"/>
    </location>
</feature>
<dbReference type="GO" id="GO:0003700">
    <property type="term" value="F:DNA-binding transcription factor activity"/>
    <property type="evidence" value="ECO:0007669"/>
    <property type="project" value="InterPro"/>
</dbReference>
<dbReference type="CDD" id="cd00090">
    <property type="entry name" value="HTH_ARSR"/>
    <property type="match status" value="1"/>
</dbReference>
<dbReference type="Proteomes" id="UP000591735">
    <property type="component" value="Unassembled WGS sequence"/>
</dbReference>
<keyword evidence="4" id="KW-0804">Transcription</keyword>
<gene>
    <name evidence="6" type="ORF">HNR38_000128</name>
</gene>
<evidence type="ECO:0000256" key="2">
    <source>
        <dbReference type="ARBA" id="ARBA00023015"/>
    </source>
</evidence>
<evidence type="ECO:0000256" key="1">
    <source>
        <dbReference type="ARBA" id="ARBA00022849"/>
    </source>
</evidence>
<dbReference type="InterPro" id="IPR051081">
    <property type="entry name" value="HTH_MetalResp_TranReg"/>
</dbReference>
<evidence type="ECO:0000313" key="7">
    <source>
        <dbReference type="Proteomes" id="UP000591735"/>
    </source>
</evidence>
<dbReference type="PRINTS" id="PR00778">
    <property type="entry name" value="HTHARSR"/>
</dbReference>
<comment type="caution">
    <text evidence="6">The sequence shown here is derived from an EMBL/GenBank/DDBJ whole genome shotgun (WGS) entry which is preliminary data.</text>
</comment>